<accession>A0ABV0S2D7</accession>
<dbReference type="PANTHER" id="PTHR24027:SF428">
    <property type="entry name" value="CADHERIN 6"/>
    <property type="match status" value="1"/>
</dbReference>
<protein>
    <recommendedName>
        <fullName evidence="6">Cadherin domain-containing protein</fullName>
    </recommendedName>
</protein>
<organism evidence="7 8">
    <name type="scientific">Xenoophorus captivus</name>
    <dbReference type="NCBI Taxonomy" id="1517983"/>
    <lineage>
        <taxon>Eukaryota</taxon>
        <taxon>Metazoa</taxon>
        <taxon>Chordata</taxon>
        <taxon>Craniata</taxon>
        <taxon>Vertebrata</taxon>
        <taxon>Euteleostomi</taxon>
        <taxon>Actinopterygii</taxon>
        <taxon>Neopterygii</taxon>
        <taxon>Teleostei</taxon>
        <taxon>Neoteleostei</taxon>
        <taxon>Acanthomorphata</taxon>
        <taxon>Ovalentaria</taxon>
        <taxon>Atherinomorphae</taxon>
        <taxon>Cyprinodontiformes</taxon>
        <taxon>Goodeidae</taxon>
        <taxon>Xenoophorus</taxon>
    </lineage>
</organism>
<keyword evidence="2" id="KW-0677">Repeat</keyword>
<keyword evidence="4" id="KW-0472">Membrane</keyword>
<keyword evidence="3 5" id="KW-0106">Calcium</keyword>
<dbReference type="Gene3D" id="2.60.40.60">
    <property type="entry name" value="Cadherins"/>
    <property type="match status" value="2"/>
</dbReference>
<proteinExistence type="predicted"/>
<dbReference type="CDD" id="cd11304">
    <property type="entry name" value="Cadherin_repeat"/>
    <property type="match status" value="2"/>
</dbReference>
<evidence type="ECO:0000256" key="1">
    <source>
        <dbReference type="ARBA" id="ARBA00004370"/>
    </source>
</evidence>
<evidence type="ECO:0000256" key="5">
    <source>
        <dbReference type="PROSITE-ProRule" id="PRU00043"/>
    </source>
</evidence>
<dbReference type="InterPro" id="IPR015919">
    <property type="entry name" value="Cadherin-like_sf"/>
</dbReference>
<dbReference type="InterPro" id="IPR039808">
    <property type="entry name" value="Cadherin"/>
</dbReference>
<comment type="subcellular location">
    <subcellularLocation>
        <location evidence="1">Membrane</location>
    </subcellularLocation>
</comment>
<gene>
    <name evidence="7" type="ORF">XENOCAPTIV_006328</name>
</gene>
<feature type="domain" description="Cadherin" evidence="6">
    <location>
        <begin position="27"/>
        <end position="77"/>
    </location>
</feature>
<dbReference type="PANTHER" id="PTHR24027">
    <property type="entry name" value="CADHERIN-23"/>
    <property type="match status" value="1"/>
</dbReference>
<keyword evidence="8" id="KW-1185">Reference proteome</keyword>
<reference evidence="7 8" key="1">
    <citation type="submission" date="2021-06" db="EMBL/GenBank/DDBJ databases">
        <authorList>
            <person name="Palmer J.M."/>
        </authorList>
    </citation>
    <scope>NUCLEOTIDE SEQUENCE [LARGE SCALE GENOMIC DNA]</scope>
    <source>
        <strain evidence="7 8">XC_2019</strain>
        <tissue evidence="7">Muscle</tissue>
    </source>
</reference>
<evidence type="ECO:0000313" key="8">
    <source>
        <dbReference type="Proteomes" id="UP001434883"/>
    </source>
</evidence>
<dbReference type="SUPFAM" id="SSF49313">
    <property type="entry name" value="Cadherin-like"/>
    <property type="match status" value="1"/>
</dbReference>
<evidence type="ECO:0000256" key="3">
    <source>
        <dbReference type="ARBA" id="ARBA00022837"/>
    </source>
</evidence>
<evidence type="ECO:0000256" key="2">
    <source>
        <dbReference type="ARBA" id="ARBA00022737"/>
    </source>
</evidence>
<evidence type="ECO:0000313" key="7">
    <source>
        <dbReference type="EMBL" id="MEQ2214424.1"/>
    </source>
</evidence>
<evidence type="ECO:0000259" key="6">
    <source>
        <dbReference type="PROSITE" id="PS50268"/>
    </source>
</evidence>
<name>A0ABV0S2D7_9TELE</name>
<dbReference type="InterPro" id="IPR002126">
    <property type="entry name" value="Cadherin-like_dom"/>
</dbReference>
<comment type="caution">
    <text evidence="7">The sequence shown here is derived from an EMBL/GenBank/DDBJ whole genome shotgun (WGS) entry which is preliminary data.</text>
</comment>
<dbReference type="EMBL" id="JAHRIN010067388">
    <property type="protein sequence ID" value="MEQ2214424.1"/>
    <property type="molecule type" value="Genomic_DNA"/>
</dbReference>
<dbReference type="PROSITE" id="PS50268">
    <property type="entry name" value="CADHERIN_2"/>
    <property type="match status" value="1"/>
</dbReference>
<dbReference type="Proteomes" id="UP001434883">
    <property type="component" value="Unassembled WGS sequence"/>
</dbReference>
<evidence type="ECO:0000256" key="4">
    <source>
        <dbReference type="ARBA" id="ARBA00023136"/>
    </source>
</evidence>
<sequence>MIVKDKSAPHVVEMSFVSVEFYCRVFQPLDYEKKRQYSLRVQVENVHINPRFYSMGPFRDEASIKIVVEDVDEPPVFERPSYIMEVKEDTARNTVIGSVSASDPDDKHSLVR</sequence>